<dbReference type="GO" id="GO:0030976">
    <property type="term" value="F:thiamine pyrophosphate binding"/>
    <property type="evidence" value="ECO:0007669"/>
    <property type="project" value="TreeGrafter"/>
</dbReference>
<dbReference type="GO" id="GO:0030288">
    <property type="term" value="C:outer membrane-bounded periplasmic space"/>
    <property type="evidence" value="ECO:0007669"/>
    <property type="project" value="TreeGrafter"/>
</dbReference>
<dbReference type="InterPro" id="IPR006059">
    <property type="entry name" value="SBP"/>
</dbReference>
<name>A0A546X3D0_RHIRH</name>
<dbReference type="EMBL" id="SGNY01000013">
    <property type="protein sequence ID" value="TRA95262.1"/>
    <property type="molecule type" value="Genomic_DNA"/>
</dbReference>
<gene>
    <name evidence="6" type="ORF">EXN68_25695</name>
</gene>
<keyword evidence="5" id="KW-0574">Periplasm</keyword>
<accession>A0A546X3D0</accession>
<keyword evidence="3" id="KW-0813">Transport</keyword>
<evidence type="ECO:0000256" key="4">
    <source>
        <dbReference type="ARBA" id="ARBA00022729"/>
    </source>
</evidence>
<dbReference type="Pfam" id="PF13416">
    <property type="entry name" value="SBP_bac_8"/>
    <property type="match status" value="1"/>
</dbReference>
<dbReference type="Proteomes" id="UP000315434">
    <property type="component" value="Unassembled WGS sequence"/>
</dbReference>
<dbReference type="OrthoDB" id="9815444at2"/>
<evidence type="ECO:0000256" key="3">
    <source>
        <dbReference type="ARBA" id="ARBA00022448"/>
    </source>
</evidence>
<comment type="similarity">
    <text evidence="2">Belongs to the bacterial solute-binding protein 1 family.</text>
</comment>
<organism evidence="6 7">
    <name type="scientific">Rhizobium rhizogenes</name>
    <name type="common">Agrobacterium rhizogenes</name>
    <dbReference type="NCBI Taxonomy" id="359"/>
    <lineage>
        <taxon>Bacteria</taxon>
        <taxon>Pseudomonadati</taxon>
        <taxon>Pseudomonadota</taxon>
        <taxon>Alphaproteobacteria</taxon>
        <taxon>Hyphomicrobiales</taxon>
        <taxon>Rhizobiaceae</taxon>
        <taxon>Rhizobium/Agrobacterium group</taxon>
        <taxon>Rhizobium</taxon>
    </lineage>
</organism>
<evidence type="ECO:0000256" key="1">
    <source>
        <dbReference type="ARBA" id="ARBA00004418"/>
    </source>
</evidence>
<dbReference type="GO" id="GO:0015888">
    <property type="term" value="P:thiamine transport"/>
    <property type="evidence" value="ECO:0007669"/>
    <property type="project" value="TreeGrafter"/>
</dbReference>
<dbReference type="Gene3D" id="3.40.190.10">
    <property type="entry name" value="Periplasmic binding protein-like II"/>
    <property type="match status" value="2"/>
</dbReference>
<dbReference type="AlphaFoldDB" id="A0A546X3D0"/>
<keyword evidence="4" id="KW-0732">Signal</keyword>
<comment type="subcellular location">
    <subcellularLocation>
        <location evidence="1">Periplasm</location>
    </subcellularLocation>
</comment>
<sequence>MKNIMSTVLAVCVTTSIPNISYSRDLTLTSPGGLYTEKMSEHFFKPFAEKEGVKIQVEESSTQWGQIQATIDTGQRPWDIVETEVAEQIRACDEGYLRPLDLKALGLEDVFNPNAVFKCGVGVGITAVTVAYKKQSSSPPPVSINDFFDLTKFPGKRAMRNSPKFSLEFALLADGVTRADLYKTLRTDEGVDRAFRKLDTIKQQLLFWDTSAQSIDMLTGGDVTMSTAYSHRIALQNSKNDDLGMLWDHALLNYDAFGIVADADKGDAAERFLRFYADPQREADFIKAMPMGPAMKKTIDLLPPDLVKLLPVGRNLDTAIDLGTPDAVSFWLDNGDRLTQRWNSWSKS</sequence>
<evidence type="ECO:0000313" key="6">
    <source>
        <dbReference type="EMBL" id="TRA95262.1"/>
    </source>
</evidence>
<dbReference type="PANTHER" id="PTHR30006">
    <property type="entry name" value="THIAMINE-BINDING PERIPLASMIC PROTEIN-RELATED"/>
    <property type="match status" value="1"/>
</dbReference>
<dbReference type="GO" id="GO:0030975">
    <property type="term" value="F:thiamine binding"/>
    <property type="evidence" value="ECO:0007669"/>
    <property type="project" value="TreeGrafter"/>
</dbReference>
<reference evidence="6 7" key="1">
    <citation type="journal article" date="2019" name="Appl. Microbiol. Biotechnol.">
        <title>Differential efficiency of wild type rhizogenic strains for rol gene transformation of plants.</title>
        <authorList>
            <person name="Desmet S."/>
            <person name="De Keyser E."/>
            <person name="Van Vaerenbergh J."/>
            <person name="Baeyen S."/>
            <person name="Van Huylenbroeck J."/>
            <person name="Geelen D."/>
            <person name="Dhooghe E."/>
        </authorList>
    </citation>
    <scope>NUCLEOTIDE SEQUENCE [LARGE SCALE GENOMIC DNA]</scope>
    <source>
        <strain evidence="6 7">GBBC3284</strain>
    </source>
</reference>
<dbReference type="PANTHER" id="PTHR30006:SF3">
    <property type="entry name" value="THIAMINE-BINDING PERIPLASMIC PROTEIN"/>
    <property type="match status" value="1"/>
</dbReference>
<evidence type="ECO:0000256" key="5">
    <source>
        <dbReference type="ARBA" id="ARBA00022764"/>
    </source>
</evidence>
<comment type="caution">
    <text evidence="6">The sequence shown here is derived from an EMBL/GenBank/DDBJ whole genome shotgun (WGS) entry which is preliminary data.</text>
</comment>
<protein>
    <submittedName>
        <fullName evidence="6">Extracellular solute-binding protein</fullName>
    </submittedName>
</protein>
<dbReference type="SUPFAM" id="SSF53850">
    <property type="entry name" value="Periplasmic binding protein-like II"/>
    <property type="match status" value="1"/>
</dbReference>
<dbReference type="RefSeq" id="WP_142843441.1">
    <property type="nucleotide sequence ID" value="NZ_SGNY01000013.1"/>
</dbReference>
<evidence type="ECO:0000256" key="2">
    <source>
        <dbReference type="ARBA" id="ARBA00008520"/>
    </source>
</evidence>
<proteinExistence type="inferred from homology"/>
<evidence type="ECO:0000313" key="7">
    <source>
        <dbReference type="Proteomes" id="UP000315434"/>
    </source>
</evidence>